<evidence type="ECO:0000313" key="1">
    <source>
        <dbReference type="EMBL" id="KAB5521528.1"/>
    </source>
</evidence>
<accession>A0A5N5JQ61</accession>
<dbReference type="PANTHER" id="PTHR34222:SF43">
    <property type="entry name" value="RETROTRANSPOSON GAG DOMAIN-CONTAINING PROTEIN"/>
    <property type="match status" value="1"/>
</dbReference>
<proteinExistence type="predicted"/>
<evidence type="ECO:0008006" key="3">
    <source>
        <dbReference type="Google" id="ProtNLM"/>
    </source>
</evidence>
<sequence>MNKPDLETSGNKHSPIIIRSEGSSFNAGILLNETNYDMWSQIIEMHIAEKEKLSFIRDTKTPTEKEEGYEKWYADNQKVKRWLLMSMSPEIMKRYLRLPTAHHRDKVIMESEKDVESYRKLVQRQRVHNFLAGLDDDFEQIRGEILRKEPVPDLEESYALIRREFVRRTMMNGETEQFETAAMVAYNRSGKHQQRYNFQKNGVDKTPYKCSHCDQNGHTKNKCFELVGYPDWWDHNRDPRKKNPKMSASTAAVVETHENNILCEQQGTSYDSDVMETSDDDFQPEVIHHEKDESSSSNQHESQQRMTLLVYDVLPSSTNDPSQIEFSQFSDQEPSHLKAAMDEQTWGQLHHFLGIEIAQTPDGLHLSQSHYALTILEKANIVNSKPMSTPLETKTKTSSDILFEDPSYFRGFVGALQYLPLTRPDLFYNVNYA</sequence>
<dbReference type="PANTHER" id="PTHR34222">
    <property type="entry name" value="GAG_PRE-INTEGRS DOMAIN-CONTAINING PROTEIN"/>
    <property type="match status" value="1"/>
</dbReference>
<dbReference type="AlphaFoldDB" id="A0A5N5JQ61"/>
<gene>
    <name evidence="1" type="ORF">DKX38_025847</name>
</gene>
<reference evidence="2" key="1">
    <citation type="journal article" date="2019" name="Gigascience">
        <title>De novo genome assembly of the endangered Acer yangbiense, a plant species with extremely small populations endemic to Yunnan Province, China.</title>
        <authorList>
            <person name="Yang J."/>
            <person name="Wariss H.M."/>
            <person name="Tao L."/>
            <person name="Zhang R."/>
            <person name="Yun Q."/>
            <person name="Hollingsworth P."/>
            <person name="Dao Z."/>
            <person name="Luo G."/>
            <person name="Guo H."/>
            <person name="Ma Y."/>
            <person name="Sun W."/>
        </authorList>
    </citation>
    <scope>NUCLEOTIDE SEQUENCE [LARGE SCALE GENOMIC DNA]</scope>
    <source>
        <strain evidence="2">cv. br00</strain>
    </source>
</reference>
<keyword evidence="2" id="KW-1185">Reference proteome</keyword>
<evidence type="ECO:0000313" key="2">
    <source>
        <dbReference type="Proteomes" id="UP000326939"/>
    </source>
</evidence>
<dbReference type="Proteomes" id="UP000326939">
    <property type="component" value="Chromosome 16"/>
</dbReference>
<dbReference type="EMBL" id="VDCV01000016">
    <property type="protein sequence ID" value="KAB5521528.1"/>
    <property type="molecule type" value="Genomic_DNA"/>
</dbReference>
<name>A0A5N5JQ61_9ROSI</name>
<protein>
    <recommendedName>
        <fullName evidence="3">Reverse transcriptase Ty1/copia-type domain-containing protein</fullName>
    </recommendedName>
</protein>
<organism evidence="1 2">
    <name type="scientific">Salix brachista</name>
    <dbReference type="NCBI Taxonomy" id="2182728"/>
    <lineage>
        <taxon>Eukaryota</taxon>
        <taxon>Viridiplantae</taxon>
        <taxon>Streptophyta</taxon>
        <taxon>Embryophyta</taxon>
        <taxon>Tracheophyta</taxon>
        <taxon>Spermatophyta</taxon>
        <taxon>Magnoliopsida</taxon>
        <taxon>eudicotyledons</taxon>
        <taxon>Gunneridae</taxon>
        <taxon>Pentapetalae</taxon>
        <taxon>rosids</taxon>
        <taxon>fabids</taxon>
        <taxon>Malpighiales</taxon>
        <taxon>Salicaceae</taxon>
        <taxon>Saliceae</taxon>
        <taxon>Salix</taxon>
    </lineage>
</organism>
<comment type="caution">
    <text evidence="1">The sequence shown here is derived from an EMBL/GenBank/DDBJ whole genome shotgun (WGS) entry which is preliminary data.</text>
</comment>